<dbReference type="PIRSF" id="PIRSF037442">
    <property type="entry name" value="UCP037442_abhydr"/>
    <property type="match status" value="1"/>
</dbReference>
<proteinExistence type="predicted"/>
<evidence type="ECO:0000313" key="2">
    <source>
        <dbReference type="EMBL" id="GHD23625.1"/>
    </source>
</evidence>
<reference evidence="2" key="2">
    <citation type="submission" date="2020-09" db="EMBL/GenBank/DDBJ databases">
        <authorList>
            <person name="Sun Q."/>
            <person name="Kim S."/>
        </authorList>
    </citation>
    <scope>NUCLEOTIDE SEQUENCE</scope>
    <source>
        <strain evidence="2">KCTC 42249</strain>
    </source>
</reference>
<dbReference type="Proteomes" id="UP000630142">
    <property type="component" value="Unassembled WGS sequence"/>
</dbReference>
<dbReference type="InterPro" id="IPR017208">
    <property type="entry name" value="UCP037442_abhydr"/>
</dbReference>
<organism evidence="2 3">
    <name type="scientific">Tianweitania populi</name>
    <dbReference type="NCBI Taxonomy" id="1607949"/>
    <lineage>
        <taxon>Bacteria</taxon>
        <taxon>Pseudomonadati</taxon>
        <taxon>Pseudomonadota</taxon>
        <taxon>Alphaproteobacteria</taxon>
        <taxon>Hyphomicrobiales</taxon>
        <taxon>Phyllobacteriaceae</taxon>
        <taxon>Tianweitania</taxon>
    </lineage>
</organism>
<feature type="domain" description="Serine aminopeptidase S33" evidence="1">
    <location>
        <begin position="23"/>
        <end position="109"/>
    </location>
</feature>
<dbReference type="SUPFAM" id="SSF53474">
    <property type="entry name" value="alpha/beta-Hydrolases"/>
    <property type="match status" value="1"/>
</dbReference>
<dbReference type="Pfam" id="PF12146">
    <property type="entry name" value="Hydrolase_4"/>
    <property type="match status" value="1"/>
</dbReference>
<reference evidence="2" key="1">
    <citation type="journal article" date="2014" name="Int. J. Syst. Evol. Microbiol.">
        <title>Complete genome sequence of Corynebacterium casei LMG S-19264T (=DSM 44701T), isolated from a smear-ripened cheese.</title>
        <authorList>
            <consortium name="US DOE Joint Genome Institute (JGI-PGF)"/>
            <person name="Walter F."/>
            <person name="Albersmeier A."/>
            <person name="Kalinowski J."/>
            <person name="Ruckert C."/>
        </authorList>
    </citation>
    <scope>NUCLEOTIDE SEQUENCE</scope>
    <source>
        <strain evidence="2">KCTC 42249</strain>
    </source>
</reference>
<dbReference type="AlphaFoldDB" id="A0A8J3GLT5"/>
<keyword evidence="3" id="KW-1185">Reference proteome</keyword>
<dbReference type="Gene3D" id="3.40.50.1820">
    <property type="entry name" value="alpha/beta hydrolase"/>
    <property type="match status" value="1"/>
</dbReference>
<accession>A0A8J3GLT5</accession>
<evidence type="ECO:0000259" key="1">
    <source>
        <dbReference type="Pfam" id="PF12146"/>
    </source>
</evidence>
<dbReference type="InterPro" id="IPR022742">
    <property type="entry name" value="Hydrolase_4"/>
</dbReference>
<protein>
    <recommendedName>
        <fullName evidence="1">Serine aminopeptidase S33 domain-containing protein</fullName>
    </recommendedName>
</protein>
<evidence type="ECO:0000313" key="3">
    <source>
        <dbReference type="Proteomes" id="UP000630142"/>
    </source>
</evidence>
<comment type="caution">
    <text evidence="2">The sequence shown here is derived from an EMBL/GenBank/DDBJ whole genome shotgun (WGS) entry which is preliminary data.</text>
</comment>
<dbReference type="InterPro" id="IPR029058">
    <property type="entry name" value="AB_hydrolase_fold"/>
</dbReference>
<gene>
    <name evidence="2" type="ORF">GCM10016234_38990</name>
</gene>
<name>A0A8J3GLT5_9HYPH</name>
<dbReference type="EMBL" id="BMZQ01000006">
    <property type="protein sequence ID" value="GHD23625.1"/>
    <property type="molecule type" value="Genomic_DNA"/>
</dbReference>
<sequence length="307" mass="35422">MCRDGVVLRGHLWGDGSGSMLGTVIINPATGVLARYYHRYARFLTEHGFRVLTYDYRGIGQSRPPSIRGCGYRWRDWGEQDFDAALRFVEAQEWSERIIVVGHSIGGFLPGLSPRSHIIDRMMTVGAQYAYWRDYSELHRSRLFWKWHIVMPALTLALGYFPGRRLGWLEDLPAGVANEWSFRRRRMEDSYPPAERSAILSRFSSVTAAILAIGISDDEIASPQAIDRTLEYYTSAEKTHVLLTPHDFGEEAIGHFGLFHERHRSGFWKKSINWLVREQNPWPSDTIPPLKTLHEIVPERTIPKVYY</sequence>